<dbReference type="PROSITE" id="PS00676">
    <property type="entry name" value="SIGMA54_INTERACT_2"/>
    <property type="match status" value="1"/>
</dbReference>
<keyword evidence="1" id="KW-0547">Nucleotide-binding</keyword>
<dbReference type="PROSITE" id="PS00675">
    <property type="entry name" value="SIGMA54_INTERACT_1"/>
    <property type="match status" value="1"/>
</dbReference>
<evidence type="ECO:0000259" key="5">
    <source>
        <dbReference type="PROSITE" id="PS50045"/>
    </source>
</evidence>
<dbReference type="InterPro" id="IPR013767">
    <property type="entry name" value="PAS_fold"/>
</dbReference>
<dbReference type="GO" id="GO:0006355">
    <property type="term" value="P:regulation of DNA-templated transcription"/>
    <property type="evidence" value="ECO:0007669"/>
    <property type="project" value="InterPro"/>
</dbReference>
<dbReference type="InterPro" id="IPR025662">
    <property type="entry name" value="Sigma_54_int_dom_ATP-bd_1"/>
</dbReference>
<dbReference type="FunFam" id="3.40.50.300:FF:000006">
    <property type="entry name" value="DNA-binding transcriptional regulator NtrC"/>
    <property type="match status" value="1"/>
</dbReference>
<reference evidence="7" key="1">
    <citation type="journal article" date="2021" name="PeerJ">
        <title>Extensive microbial diversity within the chicken gut microbiome revealed by metagenomics and culture.</title>
        <authorList>
            <person name="Gilroy R."/>
            <person name="Ravi A."/>
            <person name="Getino M."/>
            <person name="Pursley I."/>
            <person name="Horton D.L."/>
            <person name="Alikhan N.F."/>
            <person name="Baker D."/>
            <person name="Gharbi K."/>
            <person name="Hall N."/>
            <person name="Watson M."/>
            <person name="Adriaenssens E.M."/>
            <person name="Foster-Nyarko E."/>
            <person name="Jarju S."/>
            <person name="Secka A."/>
            <person name="Antonio M."/>
            <person name="Oren A."/>
            <person name="Chaudhuri R.R."/>
            <person name="La Ragione R."/>
            <person name="Hildebrand F."/>
            <person name="Pallen M.J."/>
        </authorList>
    </citation>
    <scope>NUCLEOTIDE SEQUENCE</scope>
    <source>
        <strain evidence="7">ChiSxjej5B17-1746</strain>
    </source>
</reference>
<dbReference type="PROSITE" id="PS50045">
    <property type="entry name" value="SIGMA54_INTERACT_4"/>
    <property type="match status" value="1"/>
</dbReference>
<evidence type="ECO:0000256" key="2">
    <source>
        <dbReference type="ARBA" id="ARBA00022840"/>
    </source>
</evidence>
<sequence length="654" mass="73133">MLPQYEFQMTLIAPYKGLDARIFRQVAKNLRCRIKFMDMAFDEAIEAAKRLSPDTCDVVLSRGVTVDVVKQNSSIPVVPIDFSAWDLLQALQPYAGHVRNVAFFRYSTPLPGLSSVEKALGMRIKEHLYGSKNEMHLRLIQLNPADVELFVARGTLVCQWATAAGFPTLEIIDGEISAKRTLLEAVNVARARRSERQRTARFGAILDAIDEGIVVYNAQGKVNLITPSAESLLNCAKKEALGEHIRTVMPGVFSPGRLAGDKAEHGRVHDIRGTTLVINRVPILFQGQNVGTVCSISDARRIYKAEAKLRNKLKSKGFTTRYSFGDIRTRSPHVRHLKELGVLYASTDANLLICGESGTGKELFAQSIHAASLRKDRPFVAVNCAAIPEGLLESELFGYEEGAFTGARRQGKAGMFELAHTGTLFLDEIGDLPLTLQGRLLRVLQERELVRVGGTQVIPLDVRVLCATHQDLRQLVAKERFRADLFYRLNVLSLRLPPLRERLEDIVDLAVSHLREHLDEPPAESLLVSQLERPLLRHPWPGNIRELLSLMERMAIVANHMAEVTDWEQLLLSLWEDPPLEESPITPSLPQEPEDLPPLTLRSHMAREEARFIRQAVARCEGDMGKAAHLLGISRMTLWRKLQGLAETNAEHSE</sequence>
<keyword evidence="2" id="KW-0067">ATP-binding</keyword>
<dbReference type="InterPro" id="IPR002197">
    <property type="entry name" value="HTH_Fis"/>
</dbReference>
<keyword evidence="4" id="KW-0804">Transcription</keyword>
<dbReference type="SUPFAM" id="SSF52540">
    <property type="entry name" value="P-loop containing nucleoside triphosphate hydrolases"/>
    <property type="match status" value="1"/>
</dbReference>
<accession>A0A9D1R1L7</accession>
<dbReference type="AlphaFoldDB" id="A0A9D1R1L7"/>
<name>A0A9D1R1L7_9BACT</name>
<dbReference type="CDD" id="cd00009">
    <property type="entry name" value="AAA"/>
    <property type="match status" value="1"/>
</dbReference>
<reference evidence="7" key="2">
    <citation type="submission" date="2021-04" db="EMBL/GenBank/DDBJ databases">
        <authorList>
            <person name="Gilroy R."/>
        </authorList>
    </citation>
    <scope>NUCLEOTIDE SEQUENCE</scope>
    <source>
        <strain evidence="7">ChiSxjej5B17-1746</strain>
    </source>
</reference>
<keyword evidence="3" id="KW-0805">Transcription regulation</keyword>
<comment type="caution">
    <text evidence="7">The sequence shown here is derived from an EMBL/GenBank/DDBJ whole genome shotgun (WGS) entry which is preliminary data.</text>
</comment>
<organism evidence="7 8">
    <name type="scientific">Candidatus Bilophila faecipullorum</name>
    <dbReference type="NCBI Taxonomy" id="2838482"/>
    <lineage>
        <taxon>Bacteria</taxon>
        <taxon>Pseudomonadati</taxon>
        <taxon>Thermodesulfobacteriota</taxon>
        <taxon>Desulfovibrionia</taxon>
        <taxon>Desulfovibrionales</taxon>
        <taxon>Desulfovibrionaceae</taxon>
        <taxon>Bilophila</taxon>
    </lineage>
</organism>
<evidence type="ECO:0000256" key="3">
    <source>
        <dbReference type="ARBA" id="ARBA00023015"/>
    </source>
</evidence>
<dbReference type="InterPro" id="IPR058031">
    <property type="entry name" value="AAA_lid_NorR"/>
</dbReference>
<dbReference type="SUPFAM" id="SSF46689">
    <property type="entry name" value="Homeodomain-like"/>
    <property type="match status" value="1"/>
</dbReference>
<evidence type="ECO:0000256" key="1">
    <source>
        <dbReference type="ARBA" id="ARBA00022741"/>
    </source>
</evidence>
<dbReference type="Gene3D" id="3.40.50.10660">
    <property type="entry name" value="PrpR receptor domain-like"/>
    <property type="match status" value="1"/>
</dbReference>
<dbReference type="PANTHER" id="PTHR32071">
    <property type="entry name" value="TRANSCRIPTIONAL REGULATORY PROTEIN"/>
    <property type="match status" value="1"/>
</dbReference>
<dbReference type="Gene3D" id="1.10.10.60">
    <property type="entry name" value="Homeodomain-like"/>
    <property type="match status" value="1"/>
</dbReference>
<dbReference type="InterPro" id="IPR002078">
    <property type="entry name" value="Sigma_54_int"/>
</dbReference>
<dbReference type="InterPro" id="IPR000014">
    <property type="entry name" value="PAS"/>
</dbReference>
<proteinExistence type="predicted"/>
<protein>
    <submittedName>
        <fullName evidence="7">Sigma 54-interacting transcriptional regulator</fullName>
    </submittedName>
</protein>
<dbReference type="PRINTS" id="PR01590">
    <property type="entry name" value="HTHFIS"/>
</dbReference>
<dbReference type="PROSITE" id="PS50112">
    <property type="entry name" value="PAS"/>
    <property type="match status" value="1"/>
</dbReference>
<feature type="domain" description="Sigma-54 factor interaction" evidence="5">
    <location>
        <begin position="327"/>
        <end position="556"/>
    </location>
</feature>
<dbReference type="EMBL" id="DXGI01000347">
    <property type="protein sequence ID" value="HIW79299.1"/>
    <property type="molecule type" value="Genomic_DNA"/>
</dbReference>
<dbReference type="InterPro" id="IPR003593">
    <property type="entry name" value="AAA+_ATPase"/>
</dbReference>
<dbReference type="Gene3D" id="3.40.50.300">
    <property type="entry name" value="P-loop containing nucleotide triphosphate hydrolases"/>
    <property type="match status" value="1"/>
</dbReference>
<evidence type="ECO:0000259" key="6">
    <source>
        <dbReference type="PROSITE" id="PS50112"/>
    </source>
</evidence>
<dbReference type="GO" id="GO:0000156">
    <property type="term" value="F:phosphorelay response regulator activity"/>
    <property type="evidence" value="ECO:0007669"/>
    <property type="project" value="InterPro"/>
</dbReference>
<evidence type="ECO:0000313" key="7">
    <source>
        <dbReference type="EMBL" id="HIW79299.1"/>
    </source>
</evidence>
<dbReference type="Gene3D" id="3.30.450.20">
    <property type="entry name" value="PAS domain"/>
    <property type="match status" value="1"/>
</dbReference>
<dbReference type="Pfam" id="PF00989">
    <property type="entry name" value="PAS"/>
    <property type="match status" value="1"/>
</dbReference>
<dbReference type="SUPFAM" id="SSF55785">
    <property type="entry name" value="PYP-like sensor domain (PAS domain)"/>
    <property type="match status" value="1"/>
</dbReference>
<gene>
    <name evidence="7" type="ORF">H9874_09175</name>
</gene>
<dbReference type="Proteomes" id="UP000824264">
    <property type="component" value="Unassembled WGS sequence"/>
</dbReference>
<dbReference type="InterPro" id="IPR035965">
    <property type="entry name" value="PAS-like_dom_sf"/>
</dbReference>
<dbReference type="SMART" id="SM00382">
    <property type="entry name" value="AAA"/>
    <property type="match status" value="1"/>
</dbReference>
<dbReference type="Pfam" id="PF25601">
    <property type="entry name" value="AAA_lid_14"/>
    <property type="match status" value="1"/>
</dbReference>
<evidence type="ECO:0000313" key="8">
    <source>
        <dbReference type="Proteomes" id="UP000824264"/>
    </source>
</evidence>
<dbReference type="InterPro" id="IPR009057">
    <property type="entry name" value="Homeodomain-like_sf"/>
</dbReference>
<dbReference type="InterPro" id="IPR025943">
    <property type="entry name" value="Sigma_54_int_dom_ATP-bd_2"/>
</dbReference>
<dbReference type="Pfam" id="PF02954">
    <property type="entry name" value="HTH_8"/>
    <property type="match status" value="1"/>
</dbReference>
<dbReference type="SMART" id="SM00091">
    <property type="entry name" value="PAS"/>
    <property type="match status" value="1"/>
</dbReference>
<evidence type="ECO:0000256" key="4">
    <source>
        <dbReference type="ARBA" id="ARBA00023163"/>
    </source>
</evidence>
<dbReference type="Gene3D" id="3.40.50.2300">
    <property type="match status" value="1"/>
</dbReference>
<dbReference type="Pfam" id="PF00158">
    <property type="entry name" value="Sigma54_activat"/>
    <property type="match status" value="1"/>
</dbReference>
<dbReference type="GO" id="GO:0043565">
    <property type="term" value="F:sequence-specific DNA binding"/>
    <property type="evidence" value="ECO:0007669"/>
    <property type="project" value="InterPro"/>
</dbReference>
<feature type="domain" description="PAS" evidence="6">
    <location>
        <begin position="198"/>
        <end position="243"/>
    </location>
</feature>
<dbReference type="Gene3D" id="1.10.8.60">
    <property type="match status" value="1"/>
</dbReference>
<dbReference type="GO" id="GO:0005524">
    <property type="term" value="F:ATP binding"/>
    <property type="evidence" value="ECO:0007669"/>
    <property type="project" value="UniProtKB-KW"/>
</dbReference>
<dbReference type="Pfam" id="PF06506">
    <property type="entry name" value="PrpR_N"/>
    <property type="match status" value="1"/>
</dbReference>
<dbReference type="InterPro" id="IPR010524">
    <property type="entry name" value="Sig_transdc_resp-reg_PrpR_N"/>
</dbReference>
<dbReference type="PANTHER" id="PTHR32071:SF81">
    <property type="entry name" value="PROPIONATE CATABOLISM OPERON REGULATORY PROTEIN"/>
    <property type="match status" value="1"/>
</dbReference>
<dbReference type="InterPro" id="IPR027417">
    <property type="entry name" value="P-loop_NTPase"/>
</dbReference>
<dbReference type="SUPFAM" id="SSF159800">
    <property type="entry name" value="PrpR receptor domain-like"/>
    <property type="match status" value="1"/>
</dbReference>